<feature type="compositionally biased region" description="Low complexity" evidence="1">
    <location>
        <begin position="54"/>
        <end position="67"/>
    </location>
</feature>
<feature type="transmembrane region" description="Helical" evidence="2">
    <location>
        <begin position="450"/>
        <end position="471"/>
    </location>
</feature>
<evidence type="ECO:0000256" key="1">
    <source>
        <dbReference type="SAM" id="MobiDB-lite"/>
    </source>
</evidence>
<feature type="transmembrane region" description="Helical" evidence="2">
    <location>
        <begin position="577"/>
        <end position="596"/>
    </location>
</feature>
<feature type="transmembrane region" description="Helical" evidence="2">
    <location>
        <begin position="424"/>
        <end position="444"/>
    </location>
</feature>
<dbReference type="InterPro" id="IPR019286">
    <property type="entry name" value="DUF2339_TM"/>
</dbReference>
<reference evidence="3 4" key="1">
    <citation type="submission" date="2020-08" db="EMBL/GenBank/DDBJ databases">
        <title>Sequencing the genomes of 1000 actinobacteria strains.</title>
        <authorList>
            <person name="Klenk H.-P."/>
        </authorList>
    </citation>
    <scope>NUCLEOTIDE SEQUENCE [LARGE SCALE GENOMIC DNA]</scope>
    <source>
        <strain evidence="3 4">DSM 45582</strain>
    </source>
</reference>
<feature type="compositionally biased region" description="Low complexity" evidence="1">
    <location>
        <begin position="165"/>
        <end position="174"/>
    </location>
</feature>
<feature type="transmembrane region" description="Helical" evidence="2">
    <location>
        <begin position="395"/>
        <end position="412"/>
    </location>
</feature>
<evidence type="ECO:0000313" key="4">
    <source>
        <dbReference type="Proteomes" id="UP000580474"/>
    </source>
</evidence>
<keyword evidence="2" id="KW-0812">Transmembrane</keyword>
<feature type="transmembrane region" description="Helical" evidence="2">
    <location>
        <begin position="528"/>
        <end position="547"/>
    </location>
</feature>
<dbReference type="Proteomes" id="UP000580474">
    <property type="component" value="Unassembled WGS sequence"/>
</dbReference>
<feature type="transmembrane region" description="Helical" evidence="2">
    <location>
        <begin position="714"/>
        <end position="733"/>
    </location>
</feature>
<feature type="transmembrane region" description="Helical" evidence="2">
    <location>
        <begin position="371"/>
        <end position="389"/>
    </location>
</feature>
<feature type="compositionally biased region" description="Low complexity" evidence="1">
    <location>
        <begin position="192"/>
        <end position="204"/>
    </location>
</feature>
<name>A0A840NL62_9PSEU</name>
<proteinExistence type="predicted"/>
<feature type="transmembrane region" description="Helical" evidence="2">
    <location>
        <begin position="286"/>
        <end position="308"/>
    </location>
</feature>
<feature type="transmembrane region" description="Helical" evidence="2">
    <location>
        <begin position="682"/>
        <end position="702"/>
    </location>
</feature>
<organism evidence="3 4">
    <name type="scientific">Saccharopolyspora gloriosae</name>
    <dbReference type="NCBI Taxonomy" id="455344"/>
    <lineage>
        <taxon>Bacteria</taxon>
        <taxon>Bacillati</taxon>
        <taxon>Actinomycetota</taxon>
        <taxon>Actinomycetes</taxon>
        <taxon>Pseudonocardiales</taxon>
        <taxon>Pseudonocardiaceae</taxon>
        <taxon>Saccharopolyspora</taxon>
    </lineage>
</organism>
<feature type="region of interest" description="Disordered" evidence="1">
    <location>
        <begin position="1"/>
        <end position="20"/>
    </location>
</feature>
<gene>
    <name evidence="3" type="ORF">BJ969_005688</name>
</gene>
<dbReference type="PANTHER" id="PTHR38434:SF1">
    <property type="entry name" value="BLL2549 PROTEIN"/>
    <property type="match status" value="1"/>
</dbReference>
<feature type="transmembrane region" description="Helical" evidence="2">
    <location>
        <begin position="616"/>
        <end position="641"/>
    </location>
</feature>
<sequence>MATQRTARTIAGPASDLDKLADPIDRIAVMFAELGTELGVLGEQLRGPNAERATTTGEDTTNTEGDTVITGERSTSNGGPAAAPPDRPAPPGPAPGSRRTRPAVPDRIPLPEATIRTGSAPIPGEPVDTSFAEPTQTPAAQAAGAAPYSGPVPAQQDRAHQDGGAAVAPQAAHALPGTAPHPRAPGSEHLAAQRAFPQHAAAAYPGPPPDGLLTWLNRPVGGGEQAPPPGPAMPPAPPLFPPKPPMLDRLANWTSRQGTRVLAWSGAAITLLGVVLLMVMAVQNGWIGPLGRVAGGAALGAVLLGSAFRVRHRSAVAGAFALAATGIAVLYLDVLAATALYGFLPAPAGLATALVLGALGLWLADRWRSQALAVGVVLGCALCAPLLFGPVLREPAATALLTAFLVVLKIAATPVQVRRSWRGLTAASAVPAIIAALVGDGHALVTGAPWPAACAALAVTATGLALAVITARRRPRDPLAIALLITAATPTLLAAPMLDRFAALGVLALVAALYSAVWCAGRAGGLPAALGVVAGGVGAATAFQATLLVAGGSGRSLSLLVEALLLALLAHRLRGRGLLLGAALFGAAGVLIALVSPAPPTLFLAFAAEPYASGGISAMLSGLAAFLLIGASTTATTWSAIGLGVLARTPRAVLPAAAGLLYGGGGAVLTLSLLVAPDRTGFLAGHALITVSWMVLAFLSLLRGIHSVPARVAGFVLVGVALAKLLVFDLAALSGLVRVLVFLAAGLILLAGGTRYARLIAERDAREA</sequence>
<accession>A0A840NL62</accession>
<feature type="compositionally biased region" description="Pro residues" evidence="1">
    <location>
        <begin position="82"/>
        <end position="94"/>
    </location>
</feature>
<dbReference type="PANTHER" id="PTHR38434">
    <property type="entry name" value="BLL2549 PROTEIN"/>
    <property type="match status" value="1"/>
</dbReference>
<feature type="compositionally biased region" description="Low complexity" evidence="1">
    <location>
        <begin position="132"/>
        <end position="147"/>
    </location>
</feature>
<evidence type="ECO:0000256" key="2">
    <source>
        <dbReference type="SAM" id="Phobius"/>
    </source>
</evidence>
<feature type="transmembrane region" description="Helical" evidence="2">
    <location>
        <begin position="653"/>
        <end position="676"/>
    </location>
</feature>
<feature type="transmembrane region" description="Helical" evidence="2">
    <location>
        <begin position="478"/>
        <end position="495"/>
    </location>
</feature>
<dbReference type="AlphaFoldDB" id="A0A840NL62"/>
<comment type="caution">
    <text evidence="3">The sequence shown here is derived from an EMBL/GenBank/DDBJ whole genome shotgun (WGS) entry which is preliminary data.</text>
</comment>
<dbReference type="EMBL" id="JACHIV010000001">
    <property type="protein sequence ID" value="MBB5072600.1"/>
    <property type="molecule type" value="Genomic_DNA"/>
</dbReference>
<keyword evidence="4" id="KW-1185">Reference proteome</keyword>
<dbReference type="RefSeq" id="WP_184484060.1">
    <property type="nucleotide sequence ID" value="NZ_JACHIV010000001.1"/>
</dbReference>
<keyword evidence="2" id="KW-0472">Membrane</keyword>
<feature type="transmembrane region" description="Helical" evidence="2">
    <location>
        <begin position="340"/>
        <end position="364"/>
    </location>
</feature>
<feature type="region of interest" description="Disordered" evidence="1">
    <location>
        <begin position="43"/>
        <end position="241"/>
    </location>
</feature>
<feature type="transmembrane region" description="Helical" evidence="2">
    <location>
        <begin position="553"/>
        <end position="570"/>
    </location>
</feature>
<evidence type="ECO:0000313" key="3">
    <source>
        <dbReference type="EMBL" id="MBB5072600.1"/>
    </source>
</evidence>
<keyword evidence="2" id="KW-1133">Transmembrane helix</keyword>
<dbReference type="Pfam" id="PF10101">
    <property type="entry name" value="DUF2339"/>
    <property type="match status" value="1"/>
</dbReference>
<feature type="compositionally biased region" description="Pro residues" evidence="1">
    <location>
        <begin position="226"/>
        <end position="241"/>
    </location>
</feature>
<feature type="transmembrane region" description="Helical" evidence="2">
    <location>
        <begin position="315"/>
        <end position="334"/>
    </location>
</feature>
<feature type="transmembrane region" description="Helical" evidence="2">
    <location>
        <begin position="501"/>
        <end position="521"/>
    </location>
</feature>
<protein>
    <submittedName>
        <fullName evidence="3">Uncharacterized protein</fullName>
    </submittedName>
</protein>
<feature type="transmembrane region" description="Helical" evidence="2">
    <location>
        <begin position="739"/>
        <end position="757"/>
    </location>
</feature>
<feature type="transmembrane region" description="Helical" evidence="2">
    <location>
        <begin position="261"/>
        <end position="280"/>
    </location>
</feature>